<dbReference type="Proteomes" id="UP001159363">
    <property type="component" value="Chromosome 1"/>
</dbReference>
<name>A0ABQ9IKT0_9NEOP</name>
<reference evidence="1 2" key="1">
    <citation type="submission" date="2023-02" db="EMBL/GenBank/DDBJ databases">
        <title>LHISI_Scaffold_Assembly.</title>
        <authorList>
            <person name="Stuart O.P."/>
            <person name="Cleave R."/>
            <person name="Magrath M.J.L."/>
            <person name="Mikheyev A.S."/>
        </authorList>
    </citation>
    <scope>NUCLEOTIDE SEQUENCE [LARGE SCALE GENOMIC DNA]</scope>
    <source>
        <strain evidence="1">Daus_M_001</strain>
        <tissue evidence="1">Leg muscle</tissue>
    </source>
</reference>
<organism evidence="1 2">
    <name type="scientific">Dryococelus australis</name>
    <dbReference type="NCBI Taxonomy" id="614101"/>
    <lineage>
        <taxon>Eukaryota</taxon>
        <taxon>Metazoa</taxon>
        <taxon>Ecdysozoa</taxon>
        <taxon>Arthropoda</taxon>
        <taxon>Hexapoda</taxon>
        <taxon>Insecta</taxon>
        <taxon>Pterygota</taxon>
        <taxon>Neoptera</taxon>
        <taxon>Polyneoptera</taxon>
        <taxon>Phasmatodea</taxon>
        <taxon>Verophasmatodea</taxon>
        <taxon>Anareolatae</taxon>
        <taxon>Phasmatidae</taxon>
        <taxon>Eurycanthinae</taxon>
        <taxon>Dryococelus</taxon>
    </lineage>
</organism>
<keyword evidence="2" id="KW-1185">Reference proteome</keyword>
<evidence type="ECO:0000313" key="2">
    <source>
        <dbReference type="Proteomes" id="UP001159363"/>
    </source>
</evidence>
<comment type="caution">
    <text evidence="1">The sequence shown here is derived from an EMBL/GenBank/DDBJ whole genome shotgun (WGS) entry which is preliminary data.</text>
</comment>
<accession>A0ABQ9IKT0</accession>
<evidence type="ECO:0000313" key="1">
    <source>
        <dbReference type="EMBL" id="KAJ8896770.1"/>
    </source>
</evidence>
<sequence>MTKLTYTSVDSFQLAQKQRVYLPQDVHVHNIYKGRYSELKVSYESYRSVFNTEFNISFGYPTSDRCNHCDKYIADKNKLDHDRIAAKGEEATS</sequence>
<dbReference type="EMBL" id="JARBHB010000001">
    <property type="protein sequence ID" value="KAJ8896770.1"/>
    <property type="molecule type" value="Genomic_DNA"/>
</dbReference>
<protein>
    <submittedName>
        <fullName evidence="1">Uncharacterized protein</fullName>
    </submittedName>
</protein>
<proteinExistence type="predicted"/>
<gene>
    <name evidence="1" type="ORF">PR048_002115</name>
</gene>